<protein>
    <submittedName>
        <fullName evidence="1">Uncharacterized protein</fullName>
    </submittedName>
</protein>
<dbReference type="PANTHER" id="PTHR46513">
    <property type="entry name" value="VITELLOGENIN RECEPTOR-LIKE PROTEIN-RELATED-RELATED"/>
    <property type="match status" value="1"/>
</dbReference>
<reference evidence="1 2" key="1">
    <citation type="journal article" date="2017" name="Genome Biol. Evol.">
        <title>Phytophthora megakarya and P. palmivora, closely related causal agents of cacao black pod rot, underwent increases in genome sizes and gene numbers by different mechanisms.</title>
        <authorList>
            <person name="Ali S.S."/>
            <person name="Shao J."/>
            <person name="Lary D.J."/>
            <person name="Kronmiller B."/>
            <person name="Shen D."/>
            <person name="Strem M.D."/>
            <person name="Amoako-Attah I."/>
            <person name="Akrofi A.Y."/>
            <person name="Begoude B.A."/>
            <person name="Ten Hoopen G.M."/>
            <person name="Coulibaly K."/>
            <person name="Kebe B.I."/>
            <person name="Melnick R.L."/>
            <person name="Guiltinan M.J."/>
            <person name="Tyler B.M."/>
            <person name="Meinhardt L.W."/>
            <person name="Bailey B.A."/>
        </authorList>
    </citation>
    <scope>NUCLEOTIDE SEQUENCE [LARGE SCALE GENOMIC DNA]</scope>
    <source>
        <strain evidence="2">sbr112.9</strain>
    </source>
</reference>
<dbReference type="InterPro" id="IPR000033">
    <property type="entry name" value="LDLR_classB_rpt"/>
</dbReference>
<dbReference type="GO" id="GO:0042813">
    <property type="term" value="F:Wnt receptor activity"/>
    <property type="evidence" value="ECO:0007669"/>
    <property type="project" value="TreeGrafter"/>
</dbReference>
<dbReference type="InterPro" id="IPR011042">
    <property type="entry name" value="6-blade_b-propeller_TolB-like"/>
</dbReference>
<gene>
    <name evidence="1" type="ORF">PHPALM_10481</name>
</gene>
<evidence type="ECO:0000313" key="2">
    <source>
        <dbReference type="Proteomes" id="UP000237271"/>
    </source>
</evidence>
<evidence type="ECO:0000313" key="1">
    <source>
        <dbReference type="EMBL" id="POM72753.1"/>
    </source>
</evidence>
<name>A0A2P4Y4P7_9STRA</name>
<sequence>LAIHRRNQEIFWSDGRTINSANAVDGSNVKVVVGALARVVWVGSNFGDSHDALETLTVKGTECVSIISWSPERVECFVGLPQRFTQQPIPFVTEDDCSIQTTRGSMTGYAQNYDEMVVSGTPAPLVERIDIDIRLVLPHALAIDDREDREWLYWSNSVDGTIYRSSLRSTAIEVLQHRCWSVRGLVLNTHEDSTQLDSLFYSLEAKGTISRIELPPSNLPSTSLLPAQVILSGLRSPRGLAMDSSSQILFFTEKTGRIFQVKLGKTMTVRQKANIPADDESIVASGVDIRRVVTRPSMTRLDGIAVDSEYLYWCETNTNTVARALRCDFQRQVVVGGTANSMLSWPRGIVLGSNDGEKNDLKQSYYYSEYTGRISRGSTQTTIVNALSAPAMQYLDSVVQQSSLQGGAEHIHFYALE</sequence>
<proteinExistence type="predicted"/>
<dbReference type="Proteomes" id="UP000237271">
    <property type="component" value="Unassembled WGS sequence"/>
</dbReference>
<comment type="caution">
    <text evidence="1">The sequence shown here is derived from an EMBL/GenBank/DDBJ whole genome shotgun (WGS) entry which is preliminary data.</text>
</comment>
<dbReference type="GO" id="GO:0060070">
    <property type="term" value="P:canonical Wnt signaling pathway"/>
    <property type="evidence" value="ECO:0007669"/>
    <property type="project" value="TreeGrafter"/>
</dbReference>
<organism evidence="1 2">
    <name type="scientific">Phytophthora palmivora</name>
    <dbReference type="NCBI Taxonomy" id="4796"/>
    <lineage>
        <taxon>Eukaryota</taxon>
        <taxon>Sar</taxon>
        <taxon>Stramenopiles</taxon>
        <taxon>Oomycota</taxon>
        <taxon>Peronosporomycetes</taxon>
        <taxon>Peronosporales</taxon>
        <taxon>Peronosporaceae</taxon>
        <taxon>Phytophthora</taxon>
    </lineage>
</organism>
<dbReference type="InterPro" id="IPR050778">
    <property type="entry name" value="Cueball_EGF_LRP_Nidogen"/>
</dbReference>
<accession>A0A2P4Y4P7</accession>
<dbReference type="Gene3D" id="2.120.10.30">
    <property type="entry name" value="TolB, C-terminal domain"/>
    <property type="match status" value="1"/>
</dbReference>
<feature type="non-terminal residue" evidence="1">
    <location>
        <position position="1"/>
    </location>
</feature>
<dbReference type="GO" id="GO:0017147">
    <property type="term" value="F:Wnt-protein binding"/>
    <property type="evidence" value="ECO:0007669"/>
    <property type="project" value="TreeGrafter"/>
</dbReference>
<dbReference type="AlphaFoldDB" id="A0A2P4Y4P7"/>
<dbReference type="PANTHER" id="PTHR46513:SF13">
    <property type="entry name" value="EGF-LIKE DOMAIN-CONTAINING PROTEIN"/>
    <property type="match status" value="1"/>
</dbReference>
<dbReference type="SUPFAM" id="SSF101898">
    <property type="entry name" value="NHL repeat"/>
    <property type="match status" value="1"/>
</dbReference>
<dbReference type="EMBL" id="NCKW01005501">
    <property type="protein sequence ID" value="POM72753.1"/>
    <property type="molecule type" value="Genomic_DNA"/>
</dbReference>
<keyword evidence="2" id="KW-1185">Reference proteome</keyword>
<dbReference type="GO" id="GO:0005886">
    <property type="term" value="C:plasma membrane"/>
    <property type="evidence" value="ECO:0007669"/>
    <property type="project" value="TreeGrafter"/>
</dbReference>
<dbReference type="OrthoDB" id="72419at2759"/>
<dbReference type="SMART" id="SM00135">
    <property type="entry name" value="LY"/>
    <property type="match status" value="3"/>
</dbReference>